<dbReference type="FunFam" id="2.30.30.140:FF:000022">
    <property type="entry name" value="Hydrogenase assembly chaperone HybG"/>
    <property type="match status" value="1"/>
</dbReference>
<dbReference type="PANTHER" id="PTHR35177">
    <property type="entry name" value="HYDROGENASE MATURATION FACTOR HYBG"/>
    <property type="match status" value="1"/>
</dbReference>
<evidence type="ECO:0000313" key="5">
    <source>
        <dbReference type="Proteomes" id="UP000273982"/>
    </source>
</evidence>
<dbReference type="GO" id="GO:1902670">
    <property type="term" value="F:carbon dioxide binding"/>
    <property type="evidence" value="ECO:0007669"/>
    <property type="project" value="TreeGrafter"/>
</dbReference>
<gene>
    <name evidence="4" type="primary">hypC</name>
    <name evidence="4" type="ORF">EHO51_17440</name>
</gene>
<dbReference type="EMBL" id="CP034086">
    <property type="protein sequence ID" value="AZG78369.1"/>
    <property type="molecule type" value="Genomic_DNA"/>
</dbReference>
<evidence type="ECO:0000313" key="4">
    <source>
        <dbReference type="EMBL" id="AZG78369.1"/>
    </source>
</evidence>
<evidence type="ECO:0000256" key="1">
    <source>
        <dbReference type="ARBA" id="ARBA00006018"/>
    </source>
</evidence>
<dbReference type="PANTHER" id="PTHR35177:SF2">
    <property type="entry name" value="HYDROGENASE MATURATION FACTOR HYBG"/>
    <property type="match status" value="1"/>
</dbReference>
<dbReference type="AlphaFoldDB" id="A0A3G8M8M9"/>
<dbReference type="GO" id="GO:0051604">
    <property type="term" value="P:protein maturation"/>
    <property type="evidence" value="ECO:0007669"/>
    <property type="project" value="TreeGrafter"/>
</dbReference>
<dbReference type="SUPFAM" id="SSF159127">
    <property type="entry name" value="HupF/HypC-like"/>
    <property type="match status" value="1"/>
</dbReference>
<dbReference type="InterPro" id="IPR001109">
    <property type="entry name" value="Hydrogenase_HupF/HypC"/>
</dbReference>
<dbReference type="RefSeq" id="WP_123174728.1">
    <property type="nucleotide sequence ID" value="NZ_CP034086.1"/>
</dbReference>
<dbReference type="KEGG" id="mros:EHO51_17440"/>
<comment type="function">
    <text evidence="2">Involved in the maturation of [NiFe] hydrogenases. Involved in the biosynthesis of the Fe(CN)(2)CO cofactor.</text>
</comment>
<name>A0A3G8M8M9_9HYPH</name>
<evidence type="ECO:0000256" key="2">
    <source>
        <dbReference type="ARBA" id="ARBA00053969"/>
    </source>
</evidence>
<dbReference type="Gene3D" id="2.30.30.140">
    <property type="match status" value="1"/>
</dbReference>
<dbReference type="NCBIfam" id="TIGR00074">
    <property type="entry name" value="hypC_hupF"/>
    <property type="match status" value="1"/>
</dbReference>
<dbReference type="GO" id="GO:0005506">
    <property type="term" value="F:iron ion binding"/>
    <property type="evidence" value="ECO:0007669"/>
    <property type="project" value="TreeGrafter"/>
</dbReference>
<accession>A0A3G8M8M9</accession>
<comment type="similarity">
    <text evidence="1">Belongs to the HupF/HypC family.</text>
</comment>
<protein>
    <recommendedName>
        <fullName evidence="3">Hydrogenase maturation factor HypC</fullName>
    </recommendedName>
</protein>
<dbReference type="PROSITE" id="PS01097">
    <property type="entry name" value="HUPF_HYPC"/>
    <property type="match status" value="1"/>
</dbReference>
<dbReference type="Pfam" id="PF01455">
    <property type="entry name" value="HupF_HypC"/>
    <property type="match status" value="1"/>
</dbReference>
<sequence length="76" mass="7917">MCLAIPAQVMELLGDGMARIDMGGVSKAISVALVDDVAVGDFVVVHVGYALSRIDADEAERTLALLREAAAMETPS</sequence>
<dbReference type="InterPro" id="IPR019812">
    <property type="entry name" value="Hydgase_assmbl_chp_CS"/>
</dbReference>
<organism evidence="4 5">
    <name type="scientific">Methylocystis rosea</name>
    <dbReference type="NCBI Taxonomy" id="173366"/>
    <lineage>
        <taxon>Bacteria</taxon>
        <taxon>Pseudomonadati</taxon>
        <taxon>Pseudomonadota</taxon>
        <taxon>Alphaproteobacteria</taxon>
        <taxon>Hyphomicrobiales</taxon>
        <taxon>Methylocystaceae</taxon>
        <taxon>Methylocystis</taxon>
    </lineage>
</organism>
<dbReference type="PRINTS" id="PR00445">
    <property type="entry name" value="HUPFHYPC"/>
</dbReference>
<proteinExistence type="inferred from homology"/>
<dbReference type="Proteomes" id="UP000273982">
    <property type="component" value="Chromosome"/>
</dbReference>
<evidence type="ECO:0000256" key="3">
    <source>
        <dbReference type="ARBA" id="ARBA00071976"/>
    </source>
</evidence>
<reference evidence="4 5" key="1">
    <citation type="submission" date="2018-11" db="EMBL/GenBank/DDBJ databases">
        <title>Genome squencing of methanotrophic bacteria isolated from alkaline groundwater in Korea.</title>
        <authorList>
            <person name="Nguyen L.N."/>
        </authorList>
    </citation>
    <scope>NUCLEOTIDE SEQUENCE [LARGE SCALE GENOMIC DNA]</scope>
    <source>
        <strain evidence="4 5">GW6</strain>
    </source>
</reference>